<evidence type="ECO:0000313" key="12">
    <source>
        <dbReference type="EMBL" id="ESO03284.1"/>
    </source>
</evidence>
<dbReference type="eggNOG" id="KOG2706">
    <property type="taxonomic scope" value="Eukaryota"/>
</dbReference>
<dbReference type="RefSeq" id="XP_009018432.1">
    <property type="nucleotide sequence ID" value="XM_009020184.1"/>
</dbReference>
<dbReference type="AlphaFoldDB" id="T1EFH7"/>
<dbReference type="InParanoid" id="T1EFH7"/>
<comment type="pathway">
    <text evidence="2">Lipid metabolism; phospholipid metabolism.</text>
</comment>
<comment type="pathway">
    <text evidence="9">Phospholipid metabolism.</text>
</comment>
<feature type="transmembrane region" description="Helical" evidence="11">
    <location>
        <begin position="244"/>
        <end position="261"/>
    </location>
</feature>
<dbReference type="OrthoDB" id="7663182at2759"/>
<keyword evidence="8" id="KW-0012">Acyltransferase</keyword>
<keyword evidence="7 11" id="KW-0472">Membrane</keyword>
<evidence type="ECO:0000313" key="13">
    <source>
        <dbReference type="EnsemblMetazoa" id="HelroP112207"/>
    </source>
</evidence>
<dbReference type="HOGENOM" id="CLU_011340_1_1_1"/>
<feature type="transmembrane region" description="Helical" evidence="11">
    <location>
        <begin position="281"/>
        <end position="299"/>
    </location>
</feature>
<keyword evidence="14" id="KW-1185">Reference proteome</keyword>
<feature type="transmembrane region" description="Helical" evidence="11">
    <location>
        <begin position="77"/>
        <end position="95"/>
    </location>
</feature>
<evidence type="ECO:0000256" key="9">
    <source>
        <dbReference type="ARBA" id="ARBA00025707"/>
    </source>
</evidence>
<keyword evidence="4" id="KW-0808">Transferase</keyword>
<dbReference type="GeneID" id="20195329"/>
<dbReference type="PANTHER" id="PTHR13906:SF16">
    <property type="entry name" value="LYSOPHOSPHOLIPID ACYLTRANSFERASE 7"/>
    <property type="match status" value="1"/>
</dbReference>
<evidence type="ECO:0000256" key="4">
    <source>
        <dbReference type="ARBA" id="ARBA00022679"/>
    </source>
</evidence>
<dbReference type="EMBL" id="KB096633">
    <property type="protein sequence ID" value="ESO03284.1"/>
    <property type="molecule type" value="Genomic_DNA"/>
</dbReference>
<dbReference type="GO" id="GO:0006661">
    <property type="term" value="P:phosphatidylinositol biosynthetic process"/>
    <property type="evidence" value="ECO:0000318"/>
    <property type="project" value="GO_Central"/>
</dbReference>
<dbReference type="GO" id="GO:0016020">
    <property type="term" value="C:membrane"/>
    <property type="evidence" value="ECO:0000318"/>
    <property type="project" value="GO_Central"/>
</dbReference>
<dbReference type="STRING" id="6412.T1EFH7"/>
<evidence type="ECO:0000256" key="3">
    <source>
        <dbReference type="ARBA" id="ARBA00010323"/>
    </source>
</evidence>
<dbReference type="CTD" id="20195329"/>
<accession>T1EFH7</accession>
<reference evidence="12 14" key="2">
    <citation type="journal article" date="2013" name="Nature">
        <title>Insights into bilaterian evolution from three spiralian genomes.</title>
        <authorList>
            <person name="Simakov O."/>
            <person name="Marletaz F."/>
            <person name="Cho S.J."/>
            <person name="Edsinger-Gonzales E."/>
            <person name="Havlak P."/>
            <person name="Hellsten U."/>
            <person name="Kuo D.H."/>
            <person name="Larsson T."/>
            <person name="Lv J."/>
            <person name="Arendt D."/>
            <person name="Savage R."/>
            <person name="Osoegawa K."/>
            <person name="de Jong P."/>
            <person name="Grimwood J."/>
            <person name="Chapman J.A."/>
            <person name="Shapiro H."/>
            <person name="Aerts A."/>
            <person name="Otillar R.P."/>
            <person name="Terry A.Y."/>
            <person name="Boore J.L."/>
            <person name="Grigoriev I.V."/>
            <person name="Lindberg D.R."/>
            <person name="Seaver E.C."/>
            <person name="Weisblat D.A."/>
            <person name="Putnam N.H."/>
            <person name="Rokhsar D.S."/>
        </authorList>
    </citation>
    <scope>NUCLEOTIDE SEQUENCE</scope>
</reference>
<dbReference type="PANTHER" id="PTHR13906">
    <property type="entry name" value="PORCUPINE"/>
    <property type="match status" value="1"/>
</dbReference>
<dbReference type="InterPro" id="IPR004299">
    <property type="entry name" value="MBOAT_fam"/>
</dbReference>
<keyword evidence="5 11" id="KW-0812">Transmembrane</keyword>
<dbReference type="EMBL" id="AMQM01004595">
    <property type="status" value="NOT_ANNOTATED_CDS"/>
    <property type="molecule type" value="Genomic_DNA"/>
</dbReference>
<dbReference type="OMA" id="TNMIQML"/>
<evidence type="ECO:0000256" key="6">
    <source>
        <dbReference type="ARBA" id="ARBA00022989"/>
    </source>
</evidence>
<gene>
    <name evidence="13" type="primary">20195329</name>
    <name evidence="12" type="ORF">HELRODRAFT_112207</name>
</gene>
<organism evidence="13 14">
    <name type="scientific">Helobdella robusta</name>
    <name type="common">Californian leech</name>
    <dbReference type="NCBI Taxonomy" id="6412"/>
    <lineage>
        <taxon>Eukaryota</taxon>
        <taxon>Metazoa</taxon>
        <taxon>Spiralia</taxon>
        <taxon>Lophotrochozoa</taxon>
        <taxon>Annelida</taxon>
        <taxon>Clitellata</taxon>
        <taxon>Hirudinea</taxon>
        <taxon>Rhynchobdellida</taxon>
        <taxon>Glossiphoniidae</taxon>
        <taxon>Helobdella</taxon>
    </lineage>
</organism>
<feature type="transmembrane region" description="Helical" evidence="11">
    <location>
        <begin position="34"/>
        <end position="65"/>
    </location>
</feature>
<reference evidence="13" key="3">
    <citation type="submission" date="2015-06" db="UniProtKB">
        <authorList>
            <consortium name="EnsemblMetazoa"/>
        </authorList>
    </citation>
    <scope>IDENTIFICATION</scope>
</reference>
<comment type="similarity">
    <text evidence="3">Belongs to the membrane-bound acyltransferase family.</text>
</comment>
<evidence type="ECO:0000256" key="5">
    <source>
        <dbReference type="ARBA" id="ARBA00022692"/>
    </source>
</evidence>
<feature type="transmembrane region" description="Helical" evidence="11">
    <location>
        <begin position="493"/>
        <end position="515"/>
    </location>
</feature>
<sequence length="528" mass="60589">MSKDDLFYFLILLVSIFFANYLNNLQSPSQKKLLVFTVGLSLVMLTCGYSSLHSLITVLVNLAIIKLVSPKYCHVVSFVWCFGYLSFFRLGYLLFGLPPAVSYLNAVQLLLTLKMSGLSFEVHDKHERIKNLNFQKATTTKRPDETTIRNLKTNNNDIVKDNDDGVVVDNGVVDNDVIDNGVVDNDAVVDVFAPPPVIDMLVYSFSFIGILTGPYYSFKTFNDMIECDIPAISIKHHIYRRIKYLPLIIFLFLILSYLYTLDDVKSVALQYNNSNNNDANKASTLLSRLFYMVVLFCTFRMRMYTAWLLSETVCTSAKLGMYPIECESRCGGGPTKIDVFDDWKKKSLSEKLESEFDFETTKNLDVKGCELCTTLRQGMKCWNMTVQYWLATNVYKRLNFIKSNRIRAGLTMLVSAYWHGVHPGYYLSFLLVPFYILAEDFMIHAFKLTSISKNSVAAANKIFNFLMWLCTMRTFEYMSMGFMLLTFHDTTAYWSSIYYCGHVWTATMIVTGYTIKKVFGKGCIKKEY</sequence>
<dbReference type="GO" id="GO:0030258">
    <property type="term" value="P:lipid modification"/>
    <property type="evidence" value="ECO:0000318"/>
    <property type="project" value="GO_Central"/>
</dbReference>
<evidence type="ECO:0000256" key="1">
    <source>
        <dbReference type="ARBA" id="ARBA00004141"/>
    </source>
</evidence>
<evidence type="ECO:0000256" key="8">
    <source>
        <dbReference type="ARBA" id="ARBA00023315"/>
    </source>
</evidence>
<comment type="subcellular location">
    <subcellularLocation>
        <location evidence="1">Membrane</location>
        <topology evidence="1">Multi-pass membrane protein</topology>
    </subcellularLocation>
</comment>
<dbReference type="InterPro" id="IPR049941">
    <property type="entry name" value="LPLAT_7/PORCN-like"/>
</dbReference>
<evidence type="ECO:0000256" key="11">
    <source>
        <dbReference type="SAM" id="Phobius"/>
    </source>
</evidence>
<dbReference type="GO" id="GO:0044233">
    <property type="term" value="C:mitochondria-associated endoplasmic reticulum membrane contact site"/>
    <property type="evidence" value="ECO:0000318"/>
    <property type="project" value="GO_Central"/>
</dbReference>
<feature type="transmembrane region" description="Helical" evidence="11">
    <location>
        <begin position="426"/>
        <end position="446"/>
    </location>
</feature>
<evidence type="ECO:0000256" key="10">
    <source>
        <dbReference type="ARBA" id="ARBA00093678"/>
    </source>
</evidence>
<feature type="transmembrane region" description="Helical" evidence="11">
    <location>
        <begin position="6"/>
        <end position="22"/>
    </location>
</feature>
<dbReference type="KEGG" id="hro:HELRODRAFT_112207"/>
<reference evidence="14" key="1">
    <citation type="submission" date="2012-12" db="EMBL/GenBank/DDBJ databases">
        <authorList>
            <person name="Hellsten U."/>
            <person name="Grimwood J."/>
            <person name="Chapman J.A."/>
            <person name="Shapiro H."/>
            <person name="Aerts A."/>
            <person name="Otillar R.P."/>
            <person name="Terry A.Y."/>
            <person name="Boore J.L."/>
            <person name="Simakov O."/>
            <person name="Marletaz F."/>
            <person name="Cho S.-J."/>
            <person name="Edsinger-Gonzales E."/>
            <person name="Havlak P."/>
            <person name="Kuo D.-H."/>
            <person name="Larsson T."/>
            <person name="Lv J."/>
            <person name="Arendt D."/>
            <person name="Savage R."/>
            <person name="Osoegawa K."/>
            <person name="de Jong P."/>
            <person name="Lindberg D.R."/>
            <person name="Seaver E.C."/>
            <person name="Weisblat D.A."/>
            <person name="Putnam N.H."/>
            <person name="Grigoriev I.V."/>
            <person name="Rokhsar D.S."/>
        </authorList>
    </citation>
    <scope>NUCLEOTIDE SEQUENCE</scope>
</reference>
<protein>
    <recommendedName>
        <fullName evidence="10">Lysophospholipid acyltransferase 7</fullName>
    </recommendedName>
</protein>
<proteinExistence type="inferred from homology"/>
<dbReference type="FunCoup" id="T1EFH7">
    <property type="interactions" value="607"/>
</dbReference>
<dbReference type="EnsemblMetazoa" id="HelroT112207">
    <property type="protein sequence ID" value="HelroP112207"/>
    <property type="gene ID" value="HelroG112207"/>
</dbReference>
<evidence type="ECO:0000256" key="7">
    <source>
        <dbReference type="ARBA" id="ARBA00023136"/>
    </source>
</evidence>
<evidence type="ECO:0000256" key="2">
    <source>
        <dbReference type="ARBA" id="ARBA00005074"/>
    </source>
</evidence>
<dbReference type="Proteomes" id="UP000015101">
    <property type="component" value="Unassembled WGS sequence"/>
</dbReference>
<dbReference type="Pfam" id="PF03062">
    <property type="entry name" value="MBOAT"/>
    <property type="match status" value="1"/>
</dbReference>
<name>T1EFH7_HELRO</name>
<evidence type="ECO:0000313" key="14">
    <source>
        <dbReference type="Proteomes" id="UP000015101"/>
    </source>
</evidence>
<keyword evidence="6 11" id="KW-1133">Transmembrane helix</keyword>
<dbReference type="GO" id="GO:0071617">
    <property type="term" value="F:lysophospholipid acyltransferase activity"/>
    <property type="evidence" value="ECO:0000318"/>
    <property type="project" value="GO_Central"/>
</dbReference>